<evidence type="ECO:0000313" key="3">
    <source>
        <dbReference type="Proteomes" id="UP000327157"/>
    </source>
</evidence>
<dbReference type="EMBL" id="SMOL01000768">
    <property type="protein sequence ID" value="KAB2597964.1"/>
    <property type="molecule type" value="Genomic_DNA"/>
</dbReference>
<sequence length="136" mass="14993">MVSWPSGDFHSNRSSNSSLNFGPFTRENKDDLKCTLCGQTHHTKDTCFAKHEVLEWFPELKKRLQAKERANNGTNGGRASLAASKPSNTKEAEMTSSDPSQSLSTRTGESLSNTDIVGRVLLAFDHVSLICIFPSF</sequence>
<accession>A0A5N5FHV2</accession>
<name>A0A5N5FHV2_9ROSA</name>
<proteinExistence type="predicted"/>
<feature type="compositionally biased region" description="Polar residues" evidence="1">
    <location>
        <begin position="94"/>
        <end position="109"/>
    </location>
</feature>
<evidence type="ECO:0000256" key="1">
    <source>
        <dbReference type="SAM" id="MobiDB-lite"/>
    </source>
</evidence>
<gene>
    <name evidence="2" type="ORF">D8674_000884</name>
</gene>
<feature type="region of interest" description="Disordered" evidence="1">
    <location>
        <begin position="1"/>
        <end position="22"/>
    </location>
</feature>
<reference evidence="2 3" key="1">
    <citation type="submission" date="2019-09" db="EMBL/GenBank/DDBJ databases">
        <authorList>
            <person name="Ou C."/>
        </authorList>
    </citation>
    <scope>NUCLEOTIDE SEQUENCE [LARGE SCALE GENOMIC DNA]</scope>
    <source>
        <strain evidence="2">S2</strain>
        <tissue evidence="2">Leaf</tissue>
    </source>
</reference>
<comment type="caution">
    <text evidence="2">The sequence shown here is derived from an EMBL/GenBank/DDBJ whole genome shotgun (WGS) entry which is preliminary data.</text>
</comment>
<feature type="region of interest" description="Disordered" evidence="1">
    <location>
        <begin position="66"/>
        <end position="109"/>
    </location>
</feature>
<organism evidence="2 3">
    <name type="scientific">Pyrus ussuriensis x Pyrus communis</name>
    <dbReference type="NCBI Taxonomy" id="2448454"/>
    <lineage>
        <taxon>Eukaryota</taxon>
        <taxon>Viridiplantae</taxon>
        <taxon>Streptophyta</taxon>
        <taxon>Embryophyta</taxon>
        <taxon>Tracheophyta</taxon>
        <taxon>Spermatophyta</taxon>
        <taxon>Magnoliopsida</taxon>
        <taxon>eudicotyledons</taxon>
        <taxon>Gunneridae</taxon>
        <taxon>Pentapetalae</taxon>
        <taxon>rosids</taxon>
        <taxon>fabids</taxon>
        <taxon>Rosales</taxon>
        <taxon>Rosaceae</taxon>
        <taxon>Amygdaloideae</taxon>
        <taxon>Maleae</taxon>
        <taxon>Pyrus</taxon>
    </lineage>
</organism>
<dbReference type="Proteomes" id="UP000327157">
    <property type="component" value="Chromosome 1"/>
</dbReference>
<protein>
    <submittedName>
        <fullName evidence="2">Uncharacterized protein</fullName>
    </submittedName>
</protein>
<reference evidence="2 3" key="3">
    <citation type="submission" date="2019-11" db="EMBL/GenBank/DDBJ databases">
        <title>A de novo genome assembly of a pear dwarfing rootstock.</title>
        <authorList>
            <person name="Wang F."/>
            <person name="Wang J."/>
            <person name="Li S."/>
            <person name="Zhang Y."/>
            <person name="Fang M."/>
            <person name="Ma L."/>
            <person name="Zhao Y."/>
            <person name="Jiang S."/>
        </authorList>
    </citation>
    <scope>NUCLEOTIDE SEQUENCE [LARGE SCALE GENOMIC DNA]</scope>
    <source>
        <strain evidence="2">S2</strain>
        <tissue evidence="2">Leaf</tissue>
    </source>
</reference>
<dbReference type="OrthoDB" id="1166717at2759"/>
<keyword evidence="3" id="KW-1185">Reference proteome</keyword>
<dbReference type="AlphaFoldDB" id="A0A5N5FHV2"/>
<reference evidence="3" key="2">
    <citation type="submission" date="2019-10" db="EMBL/GenBank/DDBJ databases">
        <title>A de novo genome assembly of a pear dwarfing rootstock.</title>
        <authorList>
            <person name="Wang F."/>
            <person name="Wang J."/>
            <person name="Li S."/>
            <person name="Zhang Y."/>
            <person name="Fang M."/>
            <person name="Ma L."/>
            <person name="Zhao Y."/>
            <person name="Jiang S."/>
        </authorList>
    </citation>
    <scope>NUCLEOTIDE SEQUENCE [LARGE SCALE GENOMIC DNA]</scope>
</reference>
<evidence type="ECO:0000313" key="2">
    <source>
        <dbReference type="EMBL" id="KAB2597964.1"/>
    </source>
</evidence>